<evidence type="ECO:0000313" key="1">
    <source>
        <dbReference type="EMBL" id="KAI3774826.1"/>
    </source>
</evidence>
<reference evidence="1 2" key="2">
    <citation type="journal article" date="2022" name="Mol. Ecol. Resour.">
        <title>The genomes of chicory, endive, great burdock and yacon provide insights into Asteraceae paleo-polyploidization history and plant inulin production.</title>
        <authorList>
            <person name="Fan W."/>
            <person name="Wang S."/>
            <person name="Wang H."/>
            <person name="Wang A."/>
            <person name="Jiang F."/>
            <person name="Liu H."/>
            <person name="Zhao H."/>
            <person name="Xu D."/>
            <person name="Zhang Y."/>
        </authorList>
    </citation>
    <scope>NUCLEOTIDE SEQUENCE [LARGE SCALE GENOMIC DNA]</scope>
    <source>
        <strain evidence="2">cv. Yunnan</strain>
        <tissue evidence="1">Leaves</tissue>
    </source>
</reference>
<accession>A0ACB9FVI2</accession>
<dbReference type="Proteomes" id="UP001056120">
    <property type="component" value="Linkage Group LG16"/>
</dbReference>
<evidence type="ECO:0000313" key="2">
    <source>
        <dbReference type="Proteomes" id="UP001056120"/>
    </source>
</evidence>
<name>A0ACB9FVI2_9ASTR</name>
<protein>
    <submittedName>
        <fullName evidence="1">Uncharacterized protein</fullName>
    </submittedName>
</protein>
<keyword evidence="2" id="KW-1185">Reference proteome</keyword>
<sequence length="262" mass="30712">MVIRFLNSRPHIIYPHTSTPLTLRPHLRKNAVNITRNPTMAKQEQLVLLDYWTSIYGMRVRIALAEKGLSYEYREEDLRNKSQLLLDSNPIHKQIPVLIHNGNPICESSIIVEYIDEVWNDKAPLLPSDSYAKARARFWIDFIDKKLYQIGMNLYTKKGEEHETSRKEFMDCLKLLEGELGDKPYFGGETFGYLDVSLIPFYSWFQAYETYGNFNFDHECPKLIAWAKRCIQNKESVSNALPDLPKIFGFVQYMRKKFGIEE</sequence>
<comment type="caution">
    <text evidence="1">The sequence shown here is derived from an EMBL/GenBank/DDBJ whole genome shotgun (WGS) entry which is preliminary data.</text>
</comment>
<proteinExistence type="predicted"/>
<gene>
    <name evidence="1" type="ORF">L1987_49388</name>
</gene>
<organism evidence="1 2">
    <name type="scientific">Smallanthus sonchifolius</name>
    <dbReference type="NCBI Taxonomy" id="185202"/>
    <lineage>
        <taxon>Eukaryota</taxon>
        <taxon>Viridiplantae</taxon>
        <taxon>Streptophyta</taxon>
        <taxon>Embryophyta</taxon>
        <taxon>Tracheophyta</taxon>
        <taxon>Spermatophyta</taxon>
        <taxon>Magnoliopsida</taxon>
        <taxon>eudicotyledons</taxon>
        <taxon>Gunneridae</taxon>
        <taxon>Pentapetalae</taxon>
        <taxon>asterids</taxon>
        <taxon>campanulids</taxon>
        <taxon>Asterales</taxon>
        <taxon>Asteraceae</taxon>
        <taxon>Asteroideae</taxon>
        <taxon>Heliantheae alliance</taxon>
        <taxon>Millerieae</taxon>
        <taxon>Smallanthus</taxon>
    </lineage>
</organism>
<dbReference type="EMBL" id="CM042033">
    <property type="protein sequence ID" value="KAI3774826.1"/>
    <property type="molecule type" value="Genomic_DNA"/>
</dbReference>
<reference evidence="2" key="1">
    <citation type="journal article" date="2022" name="Mol. Ecol. Resour.">
        <title>The genomes of chicory, endive, great burdock and yacon provide insights into Asteraceae palaeo-polyploidization history and plant inulin production.</title>
        <authorList>
            <person name="Fan W."/>
            <person name="Wang S."/>
            <person name="Wang H."/>
            <person name="Wang A."/>
            <person name="Jiang F."/>
            <person name="Liu H."/>
            <person name="Zhao H."/>
            <person name="Xu D."/>
            <person name="Zhang Y."/>
        </authorList>
    </citation>
    <scope>NUCLEOTIDE SEQUENCE [LARGE SCALE GENOMIC DNA]</scope>
    <source>
        <strain evidence="2">cv. Yunnan</strain>
    </source>
</reference>